<feature type="region of interest" description="Disordered" evidence="1">
    <location>
        <begin position="1"/>
        <end position="138"/>
    </location>
</feature>
<evidence type="ECO:0000313" key="3">
    <source>
        <dbReference type="Proteomes" id="UP000299102"/>
    </source>
</evidence>
<dbReference type="Proteomes" id="UP000299102">
    <property type="component" value="Unassembled WGS sequence"/>
</dbReference>
<organism evidence="2 3">
    <name type="scientific">Eumeta variegata</name>
    <name type="common">Bagworm moth</name>
    <name type="synonym">Eumeta japonica</name>
    <dbReference type="NCBI Taxonomy" id="151549"/>
    <lineage>
        <taxon>Eukaryota</taxon>
        <taxon>Metazoa</taxon>
        <taxon>Ecdysozoa</taxon>
        <taxon>Arthropoda</taxon>
        <taxon>Hexapoda</taxon>
        <taxon>Insecta</taxon>
        <taxon>Pterygota</taxon>
        <taxon>Neoptera</taxon>
        <taxon>Endopterygota</taxon>
        <taxon>Lepidoptera</taxon>
        <taxon>Glossata</taxon>
        <taxon>Ditrysia</taxon>
        <taxon>Tineoidea</taxon>
        <taxon>Psychidae</taxon>
        <taxon>Oiketicinae</taxon>
        <taxon>Eumeta</taxon>
    </lineage>
</organism>
<feature type="compositionally biased region" description="Basic and acidic residues" evidence="1">
    <location>
        <begin position="47"/>
        <end position="56"/>
    </location>
</feature>
<proteinExistence type="predicted"/>
<feature type="compositionally biased region" description="Polar residues" evidence="1">
    <location>
        <begin position="29"/>
        <end position="45"/>
    </location>
</feature>
<reference evidence="2 3" key="1">
    <citation type="journal article" date="2019" name="Commun. Biol.">
        <title>The bagworm genome reveals a unique fibroin gene that provides high tensile strength.</title>
        <authorList>
            <person name="Kono N."/>
            <person name="Nakamura H."/>
            <person name="Ohtoshi R."/>
            <person name="Tomita M."/>
            <person name="Numata K."/>
            <person name="Arakawa K."/>
        </authorList>
    </citation>
    <scope>NUCLEOTIDE SEQUENCE [LARGE SCALE GENOMIC DNA]</scope>
</reference>
<gene>
    <name evidence="2" type="ORF">EVAR_102986_1</name>
</gene>
<evidence type="ECO:0000256" key="1">
    <source>
        <dbReference type="SAM" id="MobiDB-lite"/>
    </source>
</evidence>
<feature type="compositionally biased region" description="Polar residues" evidence="1">
    <location>
        <begin position="64"/>
        <end position="80"/>
    </location>
</feature>
<evidence type="ECO:0000313" key="2">
    <source>
        <dbReference type="EMBL" id="GBP28413.1"/>
    </source>
</evidence>
<name>A0A4C1UPL4_EUMVA</name>
<accession>A0A4C1UPL4</accession>
<comment type="caution">
    <text evidence="2">The sequence shown here is derived from an EMBL/GenBank/DDBJ whole genome shotgun (WGS) entry which is preliminary data.</text>
</comment>
<dbReference type="AlphaFoldDB" id="A0A4C1UPL4"/>
<dbReference type="EMBL" id="BGZK01000206">
    <property type="protein sequence ID" value="GBP28413.1"/>
    <property type="molecule type" value="Genomic_DNA"/>
</dbReference>
<sequence length="138" mass="15442">MSKRGRRIGTRTGVGMDRPGSRHSEKQGPASTAESAQMWETTATASDVKDRSEHYSKRTRHTVDLSSSGDDGNNRGTNNPTPEPITFLLRLNGTRLRSGSRLPSPESHGIAFEMSDRRDGGRVRRRCRHAREMERPLL</sequence>
<keyword evidence="3" id="KW-1185">Reference proteome</keyword>
<protein>
    <submittedName>
        <fullName evidence="2">Uncharacterized protein</fullName>
    </submittedName>
</protein>